<dbReference type="GO" id="GO:0008289">
    <property type="term" value="F:lipid binding"/>
    <property type="evidence" value="ECO:0007669"/>
    <property type="project" value="InterPro"/>
</dbReference>
<evidence type="ECO:0000313" key="3">
    <source>
        <dbReference type="Proteomes" id="UP000250275"/>
    </source>
</evidence>
<dbReference type="InterPro" id="IPR022272">
    <property type="entry name" value="Lipocalin_CS"/>
</dbReference>
<dbReference type="GO" id="GO:0042246">
    <property type="term" value="P:tissue regeneration"/>
    <property type="evidence" value="ECO:0007669"/>
    <property type="project" value="InterPro"/>
</dbReference>
<feature type="non-terminal residue" evidence="2">
    <location>
        <position position="1"/>
    </location>
</feature>
<dbReference type="Proteomes" id="UP000250275">
    <property type="component" value="Unassembled WGS sequence"/>
</dbReference>
<dbReference type="OrthoDB" id="6728016at2759"/>
<organism evidence="2 3">
    <name type="scientific">Eufriesea mexicana</name>
    <dbReference type="NCBI Taxonomy" id="516756"/>
    <lineage>
        <taxon>Eukaryota</taxon>
        <taxon>Metazoa</taxon>
        <taxon>Ecdysozoa</taxon>
        <taxon>Arthropoda</taxon>
        <taxon>Hexapoda</taxon>
        <taxon>Insecta</taxon>
        <taxon>Pterygota</taxon>
        <taxon>Neoptera</taxon>
        <taxon>Endopterygota</taxon>
        <taxon>Hymenoptera</taxon>
        <taxon>Apocrita</taxon>
        <taxon>Aculeata</taxon>
        <taxon>Apoidea</taxon>
        <taxon>Anthophila</taxon>
        <taxon>Apidae</taxon>
        <taxon>Eufriesea</taxon>
    </lineage>
</organism>
<feature type="non-terminal residue" evidence="2">
    <location>
        <position position="266"/>
    </location>
</feature>
<dbReference type="InterPro" id="IPR012674">
    <property type="entry name" value="Calycin"/>
</dbReference>
<dbReference type="AlphaFoldDB" id="A0A310SSP7"/>
<dbReference type="GO" id="GO:0000302">
    <property type="term" value="P:response to reactive oxygen species"/>
    <property type="evidence" value="ECO:0007669"/>
    <property type="project" value="TreeGrafter"/>
</dbReference>
<feature type="chain" id="PRO_5016354603" evidence="1">
    <location>
        <begin position="17"/>
        <end position="266"/>
    </location>
</feature>
<dbReference type="SUPFAM" id="SSF50814">
    <property type="entry name" value="Lipocalins"/>
    <property type="match status" value="1"/>
</dbReference>
<keyword evidence="3" id="KW-1185">Reference proteome</keyword>
<proteinExistence type="predicted"/>
<accession>A0A310SSP7</accession>
<gene>
    <name evidence="2" type="ORF">WN48_09916</name>
</gene>
<dbReference type="PANTHER" id="PTHR10612">
    <property type="entry name" value="APOLIPOPROTEIN D"/>
    <property type="match status" value="1"/>
</dbReference>
<reference evidence="2 3" key="1">
    <citation type="submission" date="2015-07" db="EMBL/GenBank/DDBJ databases">
        <title>The genome of Eufriesea mexicana.</title>
        <authorList>
            <person name="Pan H."/>
            <person name="Kapheim K."/>
        </authorList>
    </citation>
    <scope>NUCLEOTIDE SEQUENCE [LARGE SCALE GENOMIC DNA]</scope>
    <source>
        <strain evidence="2">0111107269</strain>
        <tissue evidence="2">Whole body</tissue>
    </source>
</reference>
<keyword evidence="1" id="KW-0732">Signal</keyword>
<keyword evidence="2" id="KW-0449">Lipoprotein</keyword>
<name>A0A310SSP7_9HYME</name>
<dbReference type="GO" id="GO:0005737">
    <property type="term" value="C:cytoplasm"/>
    <property type="evidence" value="ECO:0007669"/>
    <property type="project" value="TreeGrafter"/>
</dbReference>
<dbReference type="PROSITE" id="PS00213">
    <property type="entry name" value="LIPOCALIN"/>
    <property type="match status" value="1"/>
</dbReference>
<sequence>VFSLIFLLGCFVLSRAHTYHMGGCPLVEPMQGFQMSKFLGVWYVIQKTSTASKCITYNYTRGEEPGEYIIAQDSDHPILGLTPLKHEYHYIGELSVPEPSTPARMEVRFPLSVARSASHVIFSTDYDNYAGIFTCQKLTFAHRQSATILSRHRELDKTYVDLLRRQLTNFGVDPFDLSIISQSGCPHGNNTLDITVDPHTFTTENLGNVVSKAAGKIGDAVQWVANTGCKVYHTLAGSEEEDTSKPEENTKAAISDYDTNEVVWIP</sequence>
<evidence type="ECO:0000313" key="2">
    <source>
        <dbReference type="EMBL" id="OAD58956.1"/>
    </source>
</evidence>
<dbReference type="GO" id="GO:0006629">
    <property type="term" value="P:lipid metabolic process"/>
    <property type="evidence" value="ECO:0007669"/>
    <property type="project" value="TreeGrafter"/>
</dbReference>
<dbReference type="GO" id="GO:0007420">
    <property type="term" value="P:brain development"/>
    <property type="evidence" value="ECO:0007669"/>
    <property type="project" value="InterPro"/>
</dbReference>
<dbReference type="PANTHER" id="PTHR10612:SF49">
    <property type="entry name" value="APOLIPOPROTEIN D-LIKE PROTEIN"/>
    <property type="match status" value="1"/>
</dbReference>
<protein>
    <submittedName>
        <fullName evidence="2">Apolipoprotein D</fullName>
    </submittedName>
</protein>
<dbReference type="Gene3D" id="2.40.128.20">
    <property type="match status" value="1"/>
</dbReference>
<dbReference type="InterPro" id="IPR002969">
    <property type="entry name" value="ApolipopD"/>
</dbReference>
<dbReference type="GO" id="GO:0006869">
    <property type="term" value="P:lipid transport"/>
    <property type="evidence" value="ECO:0007669"/>
    <property type="project" value="InterPro"/>
</dbReference>
<evidence type="ECO:0000256" key="1">
    <source>
        <dbReference type="SAM" id="SignalP"/>
    </source>
</evidence>
<dbReference type="EMBL" id="KQ760801">
    <property type="protein sequence ID" value="OAD58956.1"/>
    <property type="molecule type" value="Genomic_DNA"/>
</dbReference>
<dbReference type="PRINTS" id="PR01219">
    <property type="entry name" value="APOLIPOPROTD"/>
</dbReference>
<feature type="signal peptide" evidence="1">
    <location>
        <begin position="1"/>
        <end position="16"/>
    </location>
</feature>